<feature type="compositionally biased region" description="Basic residues" evidence="1">
    <location>
        <begin position="14"/>
        <end position="28"/>
    </location>
</feature>
<dbReference type="Proteomes" id="UP000262939">
    <property type="component" value="Unassembled WGS sequence"/>
</dbReference>
<dbReference type="EMBL" id="QVTD01000005">
    <property type="protein sequence ID" value="RFU63864.1"/>
    <property type="molecule type" value="Genomic_DNA"/>
</dbReference>
<protein>
    <submittedName>
        <fullName evidence="2">Uncharacterized protein</fullName>
    </submittedName>
</protein>
<feature type="region of interest" description="Disordered" evidence="1">
    <location>
        <begin position="1"/>
        <end position="34"/>
    </location>
</feature>
<accession>A0A372LD18</accession>
<evidence type="ECO:0000256" key="1">
    <source>
        <dbReference type="SAM" id="MobiDB-lite"/>
    </source>
</evidence>
<gene>
    <name evidence="2" type="ORF">D0466_10415</name>
</gene>
<evidence type="ECO:0000313" key="3">
    <source>
        <dbReference type="Proteomes" id="UP000262939"/>
    </source>
</evidence>
<reference evidence="2 3" key="1">
    <citation type="submission" date="2018-08" db="EMBL/GenBank/DDBJ databases">
        <title>Bacillus chawlae sp. nov., Bacillus glennii sp. nov., and Bacillus saganii sp. nov. Isolated from the Vehicle Assembly Building at Kennedy Space Center where the Viking Spacecraft were Assembled.</title>
        <authorList>
            <person name="Seuylemezian A."/>
            <person name="Vaishampayan P."/>
        </authorList>
    </citation>
    <scope>NUCLEOTIDE SEQUENCE [LARGE SCALE GENOMIC DNA]</scope>
    <source>
        <strain evidence="2 3">V44-8</strain>
    </source>
</reference>
<evidence type="ECO:0000313" key="2">
    <source>
        <dbReference type="EMBL" id="RFU63864.1"/>
    </source>
</evidence>
<keyword evidence="3" id="KW-1185">Reference proteome</keyword>
<dbReference type="OrthoDB" id="9781005at2"/>
<name>A0A372LD18_9BACI</name>
<dbReference type="AlphaFoldDB" id="A0A372LD18"/>
<organism evidence="2 3">
    <name type="scientific">Peribacillus glennii</name>
    <dbReference type="NCBI Taxonomy" id="2303991"/>
    <lineage>
        <taxon>Bacteria</taxon>
        <taxon>Bacillati</taxon>
        <taxon>Bacillota</taxon>
        <taxon>Bacilli</taxon>
        <taxon>Bacillales</taxon>
        <taxon>Bacillaceae</taxon>
        <taxon>Peribacillus</taxon>
    </lineage>
</organism>
<comment type="caution">
    <text evidence="2">The sequence shown here is derived from an EMBL/GenBank/DDBJ whole genome shotgun (WGS) entry which is preliminary data.</text>
</comment>
<sequence length="60" mass="7107">MLNETGELGDTRKVNSHSKKNTPGRRRTPPFEEHEVVPNLLNREFKQEVIFTDITYLFLY</sequence>
<proteinExistence type="predicted"/>
<dbReference type="RefSeq" id="WP_117322500.1">
    <property type="nucleotide sequence ID" value="NZ_QVTD01000005.1"/>
</dbReference>